<feature type="domain" description="Guanylate cyclase" evidence="8">
    <location>
        <begin position="50"/>
        <end position="177"/>
    </location>
</feature>
<dbReference type="Proteomes" id="UP001501692">
    <property type="component" value="Unassembled WGS sequence"/>
</dbReference>
<dbReference type="Gene3D" id="6.10.250.780">
    <property type="match status" value="1"/>
</dbReference>
<evidence type="ECO:0000256" key="6">
    <source>
        <dbReference type="ARBA" id="ARBA00023239"/>
    </source>
</evidence>
<evidence type="ECO:0000256" key="2">
    <source>
        <dbReference type="ARBA" id="ARBA00022692"/>
    </source>
</evidence>
<dbReference type="SUPFAM" id="SSF55073">
    <property type="entry name" value="Nucleotide cyclase"/>
    <property type="match status" value="1"/>
</dbReference>
<keyword evidence="4" id="KW-1133">Transmembrane helix</keyword>
<accession>A0ABP9HHS5</accession>
<sequence>MSVLLDRSEDSLIAEQKKTDNLLYNILPVKVARDLKETGKTVPKRHKNVTILFTDFKDFTELVARIPAITLVNELNDIFGRFDEIVEEVGVEKIETIGDAYMAASGLEEEVKNHAINCITAAQKMLSYLEERNKKHEIKWQMRVGIHSGPIVAGVVGKKKFNYDLFGDTVNTASRIESLGEPDKINISETTYRLVKNNIACESRGKIQVKGKGELEMYFIKYS</sequence>
<evidence type="ECO:0000256" key="4">
    <source>
        <dbReference type="ARBA" id="ARBA00022989"/>
    </source>
</evidence>
<keyword evidence="2" id="KW-0812">Transmembrane</keyword>
<evidence type="ECO:0000256" key="3">
    <source>
        <dbReference type="ARBA" id="ARBA00022741"/>
    </source>
</evidence>
<dbReference type="InterPro" id="IPR001054">
    <property type="entry name" value="A/G_cyclase"/>
</dbReference>
<dbReference type="InterPro" id="IPR018297">
    <property type="entry name" value="A/G_cyclase_CS"/>
</dbReference>
<evidence type="ECO:0000313" key="9">
    <source>
        <dbReference type="EMBL" id="GAA4971009.1"/>
    </source>
</evidence>
<dbReference type="EMBL" id="BAABJK010000006">
    <property type="protein sequence ID" value="GAA4971009.1"/>
    <property type="molecule type" value="Genomic_DNA"/>
</dbReference>
<reference evidence="10" key="1">
    <citation type="journal article" date="2019" name="Int. J. Syst. Evol. Microbiol.">
        <title>The Global Catalogue of Microorganisms (GCM) 10K type strain sequencing project: providing services to taxonomists for standard genome sequencing and annotation.</title>
        <authorList>
            <consortium name="The Broad Institute Genomics Platform"/>
            <consortium name="The Broad Institute Genome Sequencing Center for Infectious Disease"/>
            <person name="Wu L."/>
            <person name="Ma J."/>
        </authorList>
    </citation>
    <scope>NUCLEOTIDE SEQUENCE [LARGE SCALE GENOMIC DNA]</scope>
    <source>
        <strain evidence="10">JCM 18287</strain>
    </source>
</reference>
<dbReference type="Pfam" id="PF00211">
    <property type="entry name" value="Guanylate_cyc"/>
    <property type="match status" value="1"/>
</dbReference>
<dbReference type="InterPro" id="IPR050401">
    <property type="entry name" value="Cyclic_nucleotide_synthase"/>
</dbReference>
<evidence type="ECO:0000259" key="8">
    <source>
        <dbReference type="PROSITE" id="PS50125"/>
    </source>
</evidence>
<dbReference type="InterPro" id="IPR029787">
    <property type="entry name" value="Nucleotide_cyclase"/>
</dbReference>
<evidence type="ECO:0000313" key="10">
    <source>
        <dbReference type="Proteomes" id="UP001501692"/>
    </source>
</evidence>
<evidence type="ECO:0000256" key="5">
    <source>
        <dbReference type="ARBA" id="ARBA00023136"/>
    </source>
</evidence>
<name>A0ABP9HHS5_9FLAO</name>
<dbReference type="PANTHER" id="PTHR11920">
    <property type="entry name" value="GUANYLYL CYCLASE"/>
    <property type="match status" value="1"/>
</dbReference>
<evidence type="ECO:0000256" key="1">
    <source>
        <dbReference type="ARBA" id="ARBA00004370"/>
    </source>
</evidence>
<protein>
    <recommendedName>
        <fullName evidence="8">Guanylate cyclase domain-containing protein</fullName>
    </recommendedName>
</protein>
<dbReference type="PANTHER" id="PTHR11920:SF335">
    <property type="entry name" value="GUANYLATE CYCLASE"/>
    <property type="match status" value="1"/>
</dbReference>
<dbReference type="PROSITE" id="PS50125">
    <property type="entry name" value="GUANYLATE_CYCLASE_2"/>
    <property type="match status" value="1"/>
</dbReference>
<gene>
    <name evidence="9" type="ORF">GCM10023315_21230</name>
</gene>
<keyword evidence="10" id="KW-1185">Reference proteome</keyword>
<comment type="subcellular location">
    <subcellularLocation>
        <location evidence="1">Membrane</location>
    </subcellularLocation>
</comment>
<organism evidence="9 10">
    <name type="scientific">Algibacter aquimarinus</name>
    <dbReference type="NCBI Taxonomy" id="1136748"/>
    <lineage>
        <taxon>Bacteria</taxon>
        <taxon>Pseudomonadati</taxon>
        <taxon>Bacteroidota</taxon>
        <taxon>Flavobacteriia</taxon>
        <taxon>Flavobacteriales</taxon>
        <taxon>Flavobacteriaceae</taxon>
        <taxon>Algibacter</taxon>
    </lineage>
</organism>
<keyword evidence="5" id="KW-0472">Membrane</keyword>
<proteinExistence type="inferred from homology"/>
<evidence type="ECO:0000256" key="7">
    <source>
        <dbReference type="RuleBase" id="RU000405"/>
    </source>
</evidence>
<dbReference type="CDD" id="cd07302">
    <property type="entry name" value="CHD"/>
    <property type="match status" value="1"/>
</dbReference>
<comment type="caution">
    <text evidence="9">The sequence shown here is derived from an EMBL/GenBank/DDBJ whole genome shotgun (WGS) entry which is preliminary data.</text>
</comment>
<dbReference type="PROSITE" id="PS00452">
    <property type="entry name" value="GUANYLATE_CYCLASE_1"/>
    <property type="match status" value="1"/>
</dbReference>
<keyword evidence="3" id="KW-0547">Nucleotide-binding</keyword>
<comment type="similarity">
    <text evidence="7">Belongs to the adenylyl cyclase class-4/guanylyl cyclase family.</text>
</comment>
<dbReference type="Gene3D" id="3.30.70.1230">
    <property type="entry name" value="Nucleotide cyclase"/>
    <property type="match status" value="1"/>
</dbReference>
<dbReference type="SMART" id="SM00044">
    <property type="entry name" value="CYCc"/>
    <property type="match status" value="1"/>
</dbReference>
<keyword evidence="6 7" id="KW-0456">Lyase</keyword>